<evidence type="ECO:0000313" key="3">
    <source>
        <dbReference type="Proteomes" id="UP000319257"/>
    </source>
</evidence>
<dbReference type="SUPFAM" id="SSF75304">
    <property type="entry name" value="Amidase signature (AS) enzymes"/>
    <property type="match status" value="1"/>
</dbReference>
<keyword evidence="3" id="KW-1185">Reference proteome</keyword>
<dbReference type="EMBL" id="SKBQ01000015">
    <property type="protein sequence ID" value="TPX16950.1"/>
    <property type="molecule type" value="Genomic_DNA"/>
</dbReference>
<comment type="caution">
    <text evidence="2">The sequence shown here is derived from an EMBL/GenBank/DDBJ whole genome shotgun (WGS) entry which is preliminary data.</text>
</comment>
<accession>A0A507BJW9</accession>
<dbReference type="AlphaFoldDB" id="A0A507BJW9"/>
<sequence>MTGTSFDVLTTTAVELQQFLNAGRISSVEIVQHYLAQIDRHEAKLNAFIDLAPRHLVFSSAAALDAERLNGKRRGPLHGIPIVVKDCFITPPELGMGTTAGSWALAGAQPKECSPLVQHLIDQGLIILGKTNMTEFCGMKMTMMSPGWSAYGGQTLSPYVGDIEKDETILGHSSPGGSSTGSAVAVAAGFSPLALGTETIGSIITPATRAGLYALKPTVGLQDTRGMYRMTEFFDCPGPMAKTPEDLAVLASVMLRQPSLSSPASTEESALRQPWEGLSVGYLDPRVEEYQGVIAQLKQEGCSVMPVELPDPSTLTTVDGEQAIMPIAFWDFKNIGIPQFLSCFEDHPVRSLTDVIDYNDKHKDRALPYPHTEQNDLIKALANTDKEDHIRNLKSSLRSLACKNLDAILDAHNINVIIAPADSALPIYTAAAGYPVAAAPLGQLRYNRRPFGLCLLARQYQEQILLRFMSAYQDVVQHPARALPPLPQFPLHLPSLA</sequence>
<dbReference type="RefSeq" id="XP_030998661.1">
    <property type="nucleotide sequence ID" value="XM_031137821.1"/>
</dbReference>
<feature type="domain" description="Amidase" evidence="1">
    <location>
        <begin position="29"/>
        <end position="426"/>
    </location>
</feature>
<dbReference type="PANTHER" id="PTHR42678:SF34">
    <property type="entry name" value="OS04G0183300 PROTEIN"/>
    <property type="match status" value="1"/>
</dbReference>
<dbReference type="InterPro" id="IPR036928">
    <property type="entry name" value="AS_sf"/>
</dbReference>
<dbReference type="PANTHER" id="PTHR42678">
    <property type="entry name" value="AMIDASE"/>
    <property type="match status" value="1"/>
</dbReference>
<evidence type="ECO:0000259" key="1">
    <source>
        <dbReference type="Pfam" id="PF01425"/>
    </source>
</evidence>
<gene>
    <name evidence="2" type="ORF">E0L32_003512</name>
</gene>
<dbReference type="Proteomes" id="UP000319257">
    <property type="component" value="Unassembled WGS sequence"/>
</dbReference>
<dbReference type="Gene3D" id="3.90.1300.10">
    <property type="entry name" value="Amidase signature (AS) domain"/>
    <property type="match status" value="1"/>
</dbReference>
<dbReference type="OrthoDB" id="566138at2759"/>
<dbReference type="InParanoid" id="A0A507BJW9"/>
<evidence type="ECO:0000313" key="2">
    <source>
        <dbReference type="EMBL" id="TPX16950.1"/>
    </source>
</evidence>
<proteinExistence type="predicted"/>
<dbReference type="InterPro" id="IPR023631">
    <property type="entry name" value="Amidase_dom"/>
</dbReference>
<dbReference type="GeneID" id="41970959"/>
<dbReference type="Pfam" id="PF01425">
    <property type="entry name" value="Amidase"/>
    <property type="match status" value="1"/>
</dbReference>
<name>A0A507BJW9_9PEZI</name>
<dbReference type="STRING" id="1093900.A0A507BJW9"/>
<reference evidence="2 3" key="1">
    <citation type="submission" date="2019-06" db="EMBL/GenBank/DDBJ databases">
        <title>Draft genome sequence of the filamentous fungus Phialemoniopsis curvata isolated from diesel fuel.</title>
        <authorList>
            <person name="Varaljay V.A."/>
            <person name="Lyon W.J."/>
            <person name="Crouch A.L."/>
            <person name="Drake C.E."/>
            <person name="Hollomon J.M."/>
            <person name="Nadeau L.J."/>
            <person name="Nunn H.S."/>
            <person name="Stevenson B.S."/>
            <person name="Bojanowski C.L."/>
            <person name="Crookes-Goodson W.J."/>
        </authorList>
    </citation>
    <scope>NUCLEOTIDE SEQUENCE [LARGE SCALE GENOMIC DNA]</scope>
    <source>
        <strain evidence="2 3">D216</strain>
    </source>
</reference>
<protein>
    <recommendedName>
        <fullName evidence="1">Amidase domain-containing protein</fullName>
    </recommendedName>
</protein>
<organism evidence="2 3">
    <name type="scientific">Thyridium curvatum</name>
    <dbReference type="NCBI Taxonomy" id="1093900"/>
    <lineage>
        <taxon>Eukaryota</taxon>
        <taxon>Fungi</taxon>
        <taxon>Dikarya</taxon>
        <taxon>Ascomycota</taxon>
        <taxon>Pezizomycotina</taxon>
        <taxon>Sordariomycetes</taxon>
        <taxon>Sordariomycetidae</taxon>
        <taxon>Thyridiales</taxon>
        <taxon>Thyridiaceae</taxon>
        <taxon>Thyridium</taxon>
    </lineage>
</organism>